<dbReference type="Pfam" id="PF01531">
    <property type="entry name" value="Glyco_transf_11"/>
    <property type="match status" value="1"/>
</dbReference>
<reference evidence="4 5" key="1">
    <citation type="journal article" date="2024" name="BMC Genomics">
        <title>Genome assembly of redclaw crayfish (Cherax quadricarinatus) provides insights into its immune adaptation and hypoxia tolerance.</title>
        <authorList>
            <person name="Liu Z."/>
            <person name="Zheng J."/>
            <person name="Li H."/>
            <person name="Fang K."/>
            <person name="Wang S."/>
            <person name="He J."/>
            <person name="Zhou D."/>
            <person name="Weng S."/>
            <person name="Chi M."/>
            <person name="Gu Z."/>
            <person name="He J."/>
            <person name="Li F."/>
            <person name="Wang M."/>
        </authorList>
    </citation>
    <scope>NUCLEOTIDE SEQUENCE [LARGE SCALE GENOMIC DNA]</scope>
    <source>
        <strain evidence="4">ZL_2023a</strain>
    </source>
</reference>
<comment type="similarity">
    <text evidence="3">Belongs to the glycosyltransferase 11 family.</text>
</comment>
<dbReference type="GO" id="GO:0005975">
    <property type="term" value="P:carbohydrate metabolic process"/>
    <property type="evidence" value="ECO:0007669"/>
    <property type="project" value="InterPro"/>
</dbReference>
<name>A0AAW0XIC6_CHEQU</name>
<keyword evidence="2 3" id="KW-0808">Transferase</keyword>
<proteinExistence type="inferred from homology"/>
<dbReference type="PANTHER" id="PTHR11927:SF9">
    <property type="entry name" value="L-FUCOSYLTRANSFERASE"/>
    <property type="match status" value="1"/>
</dbReference>
<comment type="caution">
    <text evidence="4">The sequence shown here is derived from an EMBL/GenBank/DDBJ whole genome shotgun (WGS) entry which is preliminary data.</text>
</comment>
<keyword evidence="3" id="KW-0735">Signal-anchor</keyword>
<comment type="subcellular location">
    <subcellularLocation>
        <location evidence="3">Golgi apparatus</location>
        <location evidence="3">Golgi stack membrane</location>
        <topology evidence="3">Single-pass type II membrane protein</topology>
    </subcellularLocation>
</comment>
<dbReference type="EC" id="2.4.1.-" evidence="3"/>
<keyword evidence="5" id="KW-1185">Reference proteome</keyword>
<protein>
    <recommendedName>
        <fullName evidence="3">L-Fucosyltransferase</fullName>
        <ecNumber evidence="3">2.4.1.-</ecNumber>
    </recommendedName>
</protein>
<keyword evidence="3" id="KW-0333">Golgi apparatus</keyword>
<keyword evidence="1 3" id="KW-0328">Glycosyltransferase</keyword>
<gene>
    <name evidence="4" type="ORF">OTU49_001035</name>
</gene>
<accession>A0AAW0XIC6</accession>
<sequence>KMFDASLPHEVYYHRAIQYYQNKFPGKAVFIVASDDTVYAKSKLKNYKDVIFSPGTSAIEDLAILSSCNHSIVTMGSYGFWSAYLTGGEVVYPDVLLKKEYRFSRHTYEKIGMKSFTPLQPN</sequence>
<evidence type="ECO:0000313" key="4">
    <source>
        <dbReference type="EMBL" id="KAK8744176.1"/>
    </source>
</evidence>
<evidence type="ECO:0000256" key="1">
    <source>
        <dbReference type="ARBA" id="ARBA00022676"/>
    </source>
</evidence>
<keyword evidence="3" id="KW-0812">Transmembrane</keyword>
<keyword evidence="3" id="KW-0325">Glycoprotein</keyword>
<evidence type="ECO:0000313" key="5">
    <source>
        <dbReference type="Proteomes" id="UP001445076"/>
    </source>
</evidence>
<dbReference type="GO" id="GO:0032580">
    <property type="term" value="C:Golgi cisterna membrane"/>
    <property type="evidence" value="ECO:0007669"/>
    <property type="project" value="UniProtKB-SubCell"/>
</dbReference>
<dbReference type="GO" id="GO:0008107">
    <property type="term" value="F:galactoside 2-alpha-L-fucosyltransferase activity"/>
    <property type="evidence" value="ECO:0007669"/>
    <property type="project" value="InterPro"/>
</dbReference>
<evidence type="ECO:0000256" key="2">
    <source>
        <dbReference type="ARBA" id="ARBA00022679"/>
    </source>
</evidence>
<dbReference type="Proteomes" id="UP001445076">
    <property type="component" value="Unassembled WGS sequence"/>
</dbReference>
<feature type="non-terminal residue" evidence="4">
    <location>
        <position position="1"/>
    </location>
</feature>
<dbReference type="AlphaFoldDB" id="A0AAW0XIC6"/>
<organism evidence="4 5">
    <name type="scientific">Cherax quadricarinatus</name>
    <name type="common">Australian red claw crayfish</name>
    <dbReference type="NCBI Taxonomy" id="27406"/>
    <lineage>
        <taxon>Eukaryota</taxon>
        <taxon>Metazoa</taxon>
        <taxon>Ecdysozoa</taxon>
        <taxon>Arthropoda</taxon>
        <taxon>Crustacea</taxon>
        <taxon>Multicrustacea</taxon>
        <taxon>Malacostraca</taxon>
        <taxon>Eumalacostraca</taxon>
        <taxon>Eucarida</taxon>
        <taxon>Decapoda</taxon>
        <taxon>Pleocyemata</taxon>
        <taxon>Astacidea</taxon>
        <taxon>Parastacoidea</taxon>
        <taxon>Parastacidae</taxon>
        <taxon>Cherax</taxon>
    </lineage>
</organism>
<dbReference type="PANTHER" id="PTHR11927">
    <property type="entry name" value="GALACTOSIDE 2-L-FUCOSYLTRANSFERASE"/>
    <property type="match status" value="1"/>
</dbReference>
<evidence type="ECO:0000256" key="3">
    <source>
        <dbReference type="RuleBase" id="RU363129"/>
    </source>
</evidence>
<dbReference type="InterPro" id="IPR002516">
    <property type="entry name" value="Glyco_trans_11"/>
</dbReference>
<comment type="pathway">
    <text evidence="3">Protein modification; protein glycosylation.</text>
</comment>
<dbReference type="EMBL" id="JARKIK010000023">
    <property type="protein sequence ID" value="KAK8744176.1"/>
    <property type="molecule type" value="Genomic_DNA"/>
</dbReference>